<dbReference type="GO" id="GO:0030313">
    <property type="term" value="C:cell envelope"/>
    <property type="evidence" value="ECO:0007669"/>
    <property type="project" value="UniProtKB-SubCell"/>
</dbReference>
<dbReference type="AlphaFoldDB" id="A0A1H2C4S3"/>
<accession>A0A1H2C4S3</accession>
<dbReference type="CDD" id="cd02966">
    <property type="entry name" value="TlpA_like_family"/>
    <property type="match status" value="1"/>
</dbReference>
<evidence type="ECO:0000256" key="2">
    <source>
        <dbReference type="ARBA" id="ARBA00022748"/>
    </source>
</evidence>
<feature type="domain" description="Thioredoxin" evidence="6">
    <location>
        <begin position="354"/>
        <end position="506"/>
    </location>
</feature>
<evidence type="ECO:0000256" key="3">
    <source>
        <dbReference type="ARBA" id="ARBA00023157"/>
    </source>
</evidence>
<keyword evidence="4" id="KW-0676">Redox-active center</keyword>
<evidence type="ECO:0000256" key="1">
    <source>
        <dbReference type="ARBA" id="ARBA00004196"/>
    </source>
</evidence>
<feature type="signal peptide" evidence="5">
    <location>
        <begin position="1"/>
        <end position="20"/>
    </location>
</feature>
<name>A0A1H2C4S3_MUCMA</name>
<keyword evidence="8" id="KW-1185">Reference proteome</keyword>
<dbReference type="Gene3D" id="3.40.30.10">
    <property type="entry name" value="Glutaredoxin"/>
    <property type="match status" value="1"/>
</dbReference>
<dbReference type="PANTHER" id="PTHR42852:SF6">
    <property type="entry name" value="THIOL:DISULFIDE INTERCHANGE PROTEIN DSBE"/>
    <property type="match status" value="1"/>
</dbReference>
<dbReference type="OrthoDB" id="743079at2"/>
<feature type="chain" id="PRO_5009270764" evidence="5">
    <location>
        <begin position="21"/>
        <end position="507"/>
    </location>
</feature>
<dbReference type="PROSITE" id="PS51352">
    <property type="entry name" value="THIOREDOXIN_2"/>
    <property type="match status" value="1"/>
</dbReference>
<evidence type="ECO:0000256" key="5">
    <source>
        <dbReference type="SAM" id="SignalP"/>
    </source>
</evidence>
<dbReference type="PANTHER" id="PTHR42852">
    <property type="entry name" value="THIOL:DISULFIDE INTERCHANGE PROTEIN DSBE"/>
    <property type="match status" value="1"/>
</dbReference>
<reference evidence="7 8" key="1">
    <citation type="submission" date="2016-10" db="EMBL/GenBank/DDBJ databases">
        <authorList>
            <person name="de Groot N.N."/>
        </authorList>
    </citation>
    <scope>NUCLEOTIDE SEQUENCE [LARGE SCALE GENOMIC DNA]</scope>
    <source>
        <strain evidence="7 8">MP1X4</strain>
    </source>
</reference>
<dbReference type="InterPro" id="IPR050553">
    <property type="entry name" value="Thioredoxin_ResA/DsbE_sf"/>
</dbReference>
<gene>
    <name evidence="7" type="ORF">SAMN05216490_4614</name>
</gene>
<organism evidence="7 8">
    <name type="scientific">Mucilaginibacter mallensis</name>
    <dbReference type="NCBI Taxonomy" id="652787"/>
    <lineage>
        <taxon>Bacteria</taxon>
        <taxon>Pseudomonadati</taxon>
        <taxon>Bacteroidota</taxon>
        <taxon>Sphingobacteriia</taxon>
        <taxon>Sphingobacteriales</taxon>
        <taxon>Sphingobacteriaceae</taxon>
        <taxon>Mucilaginibacter</taxon>
    </lineage>
</organism>
<dbReference type="SUPFAM" id="SSF52833">
    <property type="entry name" value="Thioredoxin-like"/>
    <property type="match status" value="1"/>
</dbReference>
<keyword evidence="5" id="KW-0732">Signal</keyword>
<dbReference type="Proteomes" id="UP000199679">
    <property type="component" value="Chromosome I"/>
</dbReference>
<protein>
    <submittedName>
        <fullName evidence="7">Thiol-disulfide isomerase or thioredoxin</fullName>
    </submittedName>
</protein>
<dbReference type="GO" id="GO:0017004">
    <property type="term" value="P:cytochrome complex assembly"/>
    <property type="evidence" value="ECO:0007669"/>
    <property type="project" value="UniProtKB-KW"/>
</dbReference>
<evidence type="ECO:0000313" key="8">
    <source>
        <dbReference type="Proteomes" id="UP000199679"/>
    </source>
</evidence>
<keyword evidence="3" id="KW-1015">Disulfide bond</keyword>
<evidence type="ECO:0000256" key="4">
    <source>
        <dbReference type="ARBA" id="ARBA00023284"/>
    </source>
</evidence>
<dbReference type="GO" id="GO:0016853">
    <property type="term" value="F:isomerase activity"/>
    <property type="evidence" value="ECO:0007669"/>
    <property type="project" value="UniProtKB-KW"/>
</dbReference>
<evidence type="ECO:0000259" key="6">
    <source>
        <dbReference type="PROSITE" id="PS51352"/>
    </source>
</evidence>
<keyword evidence="2" id="KW-0201">Cytochrome c-type biogenesis</keyword>
<keyword evidence="7" id="KW-0413">Isomerase</keyword>
<dbReference type="STRING" id="652787.SAMN05216490_4614"/>
<comment type="subcellular location">
    <subcellularLocation>
        <location evidence="1">Cell envelope</location>
    </subcellularLocation>
</comment>
<sequence>MKKFALVFTVLLLIFKTASAQNATLQVTLTNSTATSYHIWLPDVALNYDYLKKGTFDVPLSGSKPVLYVFKLTGPQFAYIMCNNSDANNAKRINYIMYLSPGDNISFKADFKGKDNGITVTGKGSKNNQPLLSALDEGNVQSLYGDTLPNRIIAFVNSYEANFKTSLDKYVALYKPSDDFIKNEKINIKYDAVYRYFDFKENNKYDIQPAYARNESKWKAIQDSLFNTIKLNNDDALTSISYAMLLRTFLGREKERLWRECYENPETFYKQWYNTDVTTGKKLFDDDEQNLLQEKVINHYFTNRSAEYLYALLFDKALGEHNPKNIVAIFDGFKQKYPQSKYINWFGPAIDTIRQIEKRVLSADMVFVANNGTRLNTMEELLALAKGKTVLLDMWGTWCGPCRNEIHDNGPAIKAYFKGKGLDYFYVANRDLEHEVEWKKLIAYFDMKGTHILANDALSNDIMTKVKSGGFPTYIIIKKDGTYELSKSGYPMNRDVLIKQLEAALAQ</sequence>
<evidence type="ECO:0000313" key="7">
    <source>
        <dbReference type="EMBL" id="SDT65257.1"/>
    </source>
</evidence>
<dbReference type="InterPro" id="IPR036249">
    <property type="entry name" value="Thioredoxin-like_sf"/>
</dbReference>
<proteinExistence type="predicted"/>
<dbReference type="InterPro" id="IPR013766">
    <property type="entry name" value="Thioredoxin_domain"/>
</dbReference>
<dbReference type="RefSeq" id="WP_091378810.1">
    <property type="nucleotide sequence ID" value="NZ_LT629740.1"/>
</dbReference>
<dbReference type="EMBL" id="LT629740">
    <property type="protein sequence ID" value="SDT65257.1"/>
    <property type="molecule type" value="Genomic_DNA"/>
</dbReference>